<dbReference type="HAMAP" id="MF_00376">
    <property type="entry name" value="Dephospho_CoA_kinase"/>
    <property type="match status" value="1"/>
</dbReference>
<keyword evidence="5" id="KW-0963">Cytoplasm</keyword>
<keyword evidence="8" id="KW-1185">Reference proteome</keyword>
<dbReference type="CDD" id="cd02022">
    <property type="entry name" value="DPCK"/>
    <property type="match status" value="1"/>
</dbReference>
<comment type="similarity">
    <text evidence="1 5">Belongs to the CoaE family.</text>
</comment>
<keyword evidence="4 5" id="KW-0173">Coenzyme A biosynthesis</keyword>
<evidence type="ECO:0000256" key="6">
    <source>
        <dbReference type="NCBIfam" id="TIGR00152"/>
    </source>
</evidence>
<dbReference type="PROSITE" id="PS51219">
    <property type="entry name" value="DPCK"/>
    <property type="match status" value="1"/>
</dbReference>
<organism evidence="7 8">
    <name type="scientific">Candidatus Thiodiazotropha endolucinida</name>
    <dbReference type="NCBI Taxonomy" id="1655433"/>
    <lineage>
        <taxon>Bacteria</taxon>
        <taxon>Pseudomonadati</taxon>
        <taxon>Pseudomonadota</taxon>
        <taxon>Gammaproteobacteria</taxon>
        <taxon>Chromatiales</taxon>
        <taxon>Sedimenticolaceae</taxon>
        <taxon>Candidatus Thiodiazotropha</taxon>
    </lineage>
</organism>
<name>A0A7Z0VN43_9GAMM</name>
<keyword evidence="5 7" id="KW-0808">Transferase</keyword>
<evidence type="ECO:0000256" key="2">
    <source>
        <dbReference type="ARBA" id="ARBA00022741"/>
    </source>
</evidence>
<dbReference type="NCBIfam" id="TIGR00152">
    <property type="entry name" value="dephospho-CoA kinase"/>
    <property type="match status" value="1"/>
</dbReference>
<dbReference type="InterPro" id="IPR027417">
    <property type="entry name" value="P-loop_NTPase"/>
</dbReference>
<gene>
    <name evidence="5 7" type="primary">coaE</name>
    <name evidence="7" type="ORF">CODIS_13760</name>
</gene>
<dbReference type="GO" id="GO:0005737">
    <property type="term" value="C:cytoplasm"/>
    <property type="evidence" value="ECO:0007669"/>
    <property type="project" value="UniProtKB-SubCell"/>
</dbReference>
<dbReference type="Proteomes" id="UP000094769">
    <property type="component" value="Unassembled WGS sequence"/>
</dbReference>
<dbReference type="RefSeq" id="WP_201259012.1">
    <property type="nucleotide sequence ID" value="NZ_MARB01000006.1"/>
</dbReference>
<evidence type="ECO:0000256" key="4">
    <source>
        <dbReference type="ARBA" id="ARBA00022993"/>
    </source>
</evidence>
<dbReference type="PANTHER" id="PTHR10695">
    <property type="entry name" value="DEPHOSPHO-COA KINASE-RELATED"/>
    <property type="match status" value="1"/>
</dbReference>
<accession>A0A7Z0VN43</accession>
<comment type="pathway">
    <text evidence="5">Cofactor biosynthesis; coenzyme A biosynthesis; CoA from (R)-pantothenate: step 5/5.</text>
</comment>
<evidence type="ECO:0000313" key="8">
    <source>
        <dbReference type="Proteomes" id="UP000094769"/>
    </source>
</evidence>
<reference evidence="7 8" key="1">
    <citation type="submission" date="2016-06" db="EMBL/GenBank/DDBJ databases">
        <title>Genome sequence of endosymbiont of Candidatus Endolucinida thiodiazotropha.</title>
        <authorList>
            <person name="Poehlein A."/>
            <person name="Koenig S."/>
            <person name="Heiden S.E."/>
            <person name="Thuermer A."/>
            <person name="Voget S."/>
            <person name="Daniel R."/>
            <person name="Markert S."/>
            <person name="Gros O."/>
            <person name="Schweder T."/>
        </authorList>
    </citation>
    <scope>NUCLEOTIDE SEQUENCE [LARGE SCALE GENOMIC DNA]</scope>
    <source>
        <strain evidence="7 8">COS</strain>
    </source>
</reference>
<comment type="function">
    <text evidence="5">Catalyzes the phosphorylation of the 3'-hydroxyl group of dephosphocoenzyme A to form coenzyme A.</text>
</comment>
<comment type="caution">
    <text evidence="7">The sequence shown here is derived from an EMBL/GenBank/DDBJ whole genome shotgun (WGS) entry which is preliminary data.</text>
</comment>
<dbReference type="AlphaFoldDB" id="A0A7Z0VN43"/>
<proteinExistence type="inferred from homology"/>
<evidence type="ECO:0000256" key="1">
    <source>
        <dbReference type="ARBA" id="ARBA00009018"/>
    </source>
</evidence>
<keyword evidence="5 7" id="KW-0418">Kinase</keyword>
<dbReference type="GO" id="GO:0005524">
    <property type="term" value="F:ATP binding"/>
    <property type="evidence" value="ECO:0007669"/>
    <property type="project" value="UniProtKB-UniRule"/>
</dbReference>
<protein>
    <recommendedName>
        <fullName evidence="5 6">Dephospho-CoA kinase</fullName>
        <ecNumber evidence="5 6">2.7.1.24</ecNumber>
    </recommendedName>
    <alternativeName>
        <fullName evidence="5">Dephosphocoenzyme A kinase</fullName>
    </alternativeName>
</protein>
<evidence type="ECO:0000256" key="3">
    <source>
        <dbReference type="ARBA" id="ARBA00022840"/>
    </source>
</evidence>
<comment type="subcellular location">
    <subcellularLocation>
        <location evidence="5">Cytoplasm</location>
    </subcellularLocation>
</comment>
<dbReference type="EMBL" id="MARB01000006">
    <property type="protein sequence ID" value="ODJ88370.1"/>
    <property type="molecule type" value="Genomic_DNA"/>
</dbReference>
<dbReference type="GO" id="GO:0004140">
    <property type="term" value="F:dephospho-CoA kinase activity"/>
    <property type="evidence" value="ECO:0007669"/>
    <property type="project" value="UniProtKB-UniRule"/>
</dbReference>
<dbReference type="SUPFAM" id="SSF52540">
    <property type="entry name" value="P-loop containing nucleoside triphosphate hydrolases"/>
    <property type="match status" value="1"/>
</dbReference>
<comment type="catalytic activity">
    <reaction evidence="5">
        <text>3'-dephospho-CoA + ATP = ADP + CoA + H(+)</text>
        <dbReference type="Rhea" id="RHEA:18245"/>
        <dbReference type="ChEBI" id="CHEBI:15378"/>
        <dbReference type="ChEBI" id="CHEBI:30616"/>
        <dbReference type="ChEBI" id="CHEBI:57287"/>
        <dbReference type="ChEBI" id="CHEBI:57328"/>
        <dbReference type="ChEBI" id="CHEBI:456216"/>
        <dbReference type="EC" id="2.7.1.24"/>
    </reaction>
</comment>
<dbReference type="EC" id="2.7.1.24" evidence="5 6"/>
<keyword evidence="3 5" id="KW-0067">ATP-binding</keyword>
<dbReference type="InterPro" id="IPR001977">
    <property type="entry name" value="Depp_CoAkinase"/>
</dbReference>
<sequence length="198" mass="21858">MLVIALTGGIGSGKSAVSSHLESLGVPVIDADQLAHQLVKPGSPALLEIQATFGEELVDGNGVLDRAALRKTVFDDPQQRRRLEGILHPRIREAMESWLARQSAPYAVLVIPLLFETGQMSLADRVLVVDCDESLQIERVLARDEISREQIRQIMTSQVDRQTRLQGADDVIENNGSLEALINATERLHRSYLKMANN</sequence>
<dbReference type="Pfam" id="PF01121">
    <property type="entry name" value="CoaE"/>
    <property type="match status" value="1"/>
</dbReference>
<dbReference type="Gene3D" id="3.40.50.300">
    <property type="entry name" value="P-loop containing nucleotide triphosphate hydrolases"/>
    <property type="match status" value="1"/>
</dbReference>
<dbReference type="GO" id="GO:0015937">
    <property type="term" value="P:coenzyme A biosynthetic process"/>
    <property type="evidence" value="ECO:0007669"/>
    <property type="project" value="UniProtKB-UniRule"/>
</dbReference>
<evidence type="ECO:0000313" key="7">
    <source>
        <dbReference type="EMBL" id="ODJ88370.1"/>
    </source>
</evidence>
<dbReference type="UniPathway" id="UPA00241">
    <property type="reaction ID" value="UER00356"/>
</dbReference>
<feature type="binding site" evidence="5">
    <location>
        <begin position="11"/>
        <end position="16"/>
    </location>
    <ligand>
        <name>ATP</name>
        <dbReference type="ChEBI" id="CHEBI:30616"/>
    </ligand>
</feature>
<dbReference type="PANTHER" id="PTHR10695:SF46">
    <property type="entry name" value="BIFUNCTIONAL COENZYME A SYNTHASE-RELATED"/>
    <property type="match status" value="1"/>
</dbReference>
<keyword evidence="2 5" id="KW-0547">Nucleotide-binding</keyword>
<evidence type="ECO:0000256" key="5">
    <source>
        <dbReference type="HAMAP-Rule" id="MF_00376"/>
    </source>
</evidence>